<keyword evidence="6" id="KW-0479">Metal-binding</keyword>
<keyword evidence="8" id="KW-0378">Hydrolase</keyword>
<keyword evidence="14" id="KW-1185">Reference proteome</keyword>
<organism evidence="13 14">
    <name type="scientific">Tunturiibacter gelidiferens</name>
    <dbReference type="NCBI Taxonomy" id="3069689"/>
    <lineage>
        <taxon>Bacteria</taxon>
        <taxon>Pseudomonadati</taxon>
        <taxon>Acidobacteriota</taxon>
        <taxon>Terriglobia</taxon>
        <taxon>Terriglobales</taxon>
        <taxon>Acidobacteriaceae</taxon>
        <taxon>Tunturiibacter</taxon>
    </lineage>
</organism>
<protein>
    <recommendedName>
        <fullName evidence="4">Type-4 uracil-DNA glycosylase</fullName>
        <ecNumber evidence="3">3.2.2.27</ecNumber>
    </recommendedName>
</protein>
<dbReference type="SUPFAM" id="SSF52141">
    <property type="entry name" value="Uracil-DNA glycosylase-like"/>
    <property type="match status" value="1"/>
</dbReference>
<dbReference type="Pfam" id="PF03167">
    <property type="entry name" value="UDG"/>
    <property type="match status" value="1"/>
</dbReference>
<dbReference type="SMART" id="SM00987">
    <property type="entry name" value="UreE_C"/>
    <property type="match status" value="1"/>
</dbReference>
<comment type="catalytic activity">
    <reaction evidence="1">
        <text>Hydrolyzes single-stranded DNA or mismatched double-stranded DNA and polynucleotides, releasing free uracil.</text>
        <dbReference type="EC" id="3.2.2.27"/>
    </reaction>
</comment>
<evidence type="ECO:0000256" key="7">
    <source>
        <dbReference type="ARBA" id="ARBA00022763"/>
    </source>
</evidence>
<accession>A0A9X0QIX3</accession>
<name>A0A9X0QIX3_9BACT</name>
<dbReference type="Proteomes" id="UP000535182">
    <property type="component" value="Unassembled WGS sequence"/>
</dbReference>
<dbReference type="InterPro" id="IPR005273">
    <property type="entry name" value="Ura-DNA_glyco_family4"/>
</dbReference>
<dbReference type="CDD" id="cd10030">
    <property type="entry name" value="UDG-F4_TTUDGA_SPO1dp_like"/>
    <property type="match status" value="1"/>
</dbReference>
<keyword evidence="7" id="KW-0227">DNA damage</keyword>
<dbReference type="Gene3D" id="3.40.470.10">
    <property type="entry name" value="Uracil-DNA glycosylase-like domain"/>
    <property type="match status" value="1"/>
</dbReference>
<evidence type="ECO:0000256" key="5">
    <source>
        <dbReference type="ARBA" id="ARBA00022485"/>
    </source>
</evidence>
<dbReference type="GO" id="GO:0006281">
    <property type="term" value="P:DNA repair"/>
    <property type="evidence" value="ECO:0007669"/>
    <property type="project" value="UniProtKB-KW"/>
</dbReference>
<evidence type="ECO:0000313" key="14">
    <source>
        <dbReference type="Proteomes" id="UP000535182"/>
    </source>
</evidence>
<dbReference type="InterPro" id="IPR036895">
    <property type="entry name" value="Uracil-DNA_glycosylase-like_sf"/>
</dbReference>
<sequence length="305" mass="32708">MAGEAEQQLRAYVEYLRDMGVHDFYRQGEPVYGGATAVPSVATVDLAAVVESMVETQSLPTKAAVVEHQVASVPIAAAQSSPVPSRPQFLEPPIAKLVSFDDLVPLPATRVDAEHKAEALTAIRAEIGDCTRCPLAYAGRRTIVFGDGDANARLMFVGEGPGADEDTSGIPFVGKAGQLLNNMIQAMGLKREQVYIANIVKCRPPANRVPEPVEANTCDQFLLQQIDVVQPQVIVALGSTAATYLLGVKQSLSALRGKWHSCRGAKLAVTYHPAYLLRDPGMKGEAWKDLQRVMAEMGLKGASRG</sequence>
<keyword evidence="13" id="KW-0548">Nucleotidyltransferase</keyword>
<dbReference type="SMART" id="SM00986">
    <property type="entry name" value="UDG"/>
    <property type="match status" value="1"/>
</dbReference>
<keyword evidence="13" id="KW-0808">Transferase</keyword>
<comment type="similarity">
    <text evidence="2">Belongs to the uracil-DNA glycosylase (UDG) superfamily. Type 4 (UDGa) family.</text>
</comment>
<evidence type="ECO:0000256" key="3">
    <source>
        <dbReference type="ARBA" id="ARBA00012030"/>
    </source>
</evidence>
<proteinExistence type="inferred from homology"/>
<evidence type="ECO:0000256" key="10">
    <source>
        <dbReference type="ARBA" id="ARBA00023014"/>
    </source>
</evidence>
<feature type="domain" description="Uracil-DNA glycosylase-like" evidence="12">
    <location>
        <begin position="145"/>
        <end position="291"/>
    </location>
</feature>
<evidence type="ECO:0000256" key="1">
    <source>
        <dbReference type="ARBA" id="ARBA00001400"/>
    </source>
</evidence>
<evidence type="ECO:0000256" key="8">
    <source>
        <dbReference type="ARBA" id="ARBA00022801"/>
    </source>
</evidence>
<dbReference type="GO" id="GO:0046872">
    <property type="term" value="F:metal ion binding"/>
    <property type="evidence" value="ECO:0007669"/>
    <property type="project" value="UniProtKB-KW"/>
</dbReference>
<dbReference type="GO" id="GO:0004844">
    <property type="term" value="F:uracil DNA N-glycosylase activity"/>
    <property type="evidence" value="ECO:0007669"/>
    <property type="project" value="UniProtKB-EC"/>
</dbReference>
<dbReference type="InterPro" id="IPR051536">
    <property type="entry name" value="UDG_Type-4/5"/>
</dbReference>
<evidence type="ECO:0000256" key="4">
    <source>
        <dbReference type="ARBA" id="ARBA00019403"/>
    </source>
</evidence>
<dbReference type="PANTHER" id="PTHR33693:SF1">
    <property type="entry name" value="TYPE-4 URACIL-DNA GLYCOSYLASE"/>
    <property type="match status" value="1"/>
</dbReference>
<dbReference type="AlphaFoldDB" id="A0A9X0QIX3"/>
<comment type="caution">
    <text evidence="13">The sequence shown here is derived from an EMBL/GenBank/DDBJ whole genome shotgun (WGS) entry which is preliminary data.</text>
</comment>
<dbReference type="GO" id="GO:0016779">
    <property type="term" value="F:nucleotidyltransferase activity"/>
    <property type="evidence" value="ECO:0007669"/>
    <property type="project" value="UniProtKB-KW"/>
</dbReference>
<dbReference type="NCBIfam" id="TIGR00758">
    <property type="entry name" value="UDG_fam4"/>
    <property type="match status" value="1"/>
</dbReference>
<keyword evidence="11" id="KW-0234">DNA repair</keyword>
<evidence type="ECO:0000313" key="13">
    <source>
        <dbReference type="EMBL" id="MBB5331099.1"/>
    </source>
</evidence>
<dbReference type="EMBL" id="JACHEB010000013">
    <property type="protein sequence ID" value="MBB5331099.1"/>
    <property type="molecule type" value="Genomic_DNA"/>
</dbReference>
<evidence type="ECO:0000259" key="12">
    <source>
        <dbReference type="SMART" id="SM00986"/>
    </source>
</evidence>
<dbReference type="PANTHER" id="PTHR33693">
    <property type="entry name" value="TYPE-5 URACIL-DNA GLYCOSYLASE"/>
    <property type="match status" value="1"/>
</dbReference>
<evidence type="ECO:0000256" key="11">
    <source>
        <dbReference type="ARBA" id="ARBA00023204"/>
    </source>
</evidence>
<dbReference type="EC" id="3.2.2.27" evidence="3"/>
<gene>
    <name evidence="13" type="ORF">HDF14_004737</name>
</gene>
<dbReference type="GO" id="GO:0051539">
    <property type="term" value="F:4 iron, 4 sulfur cluster binding"/>
    <property type="evidence" value="ECO:0007669"/>
    <property type="project" value="UniProtKB-KW"/>
</dbReference>
<dbReference type="InterPro" id="IPR005122">
    <property type="entry name" value="Uracil-DNA_glycosylase-like"/>
</dbReference>
<keyword evidence="9" id="KW-0408">Iron</keyword>
<evidence type="ECO:0000256" key="9">
    <source>
        <dbReference type="ARBA" id="ARBA00023004"/>
    </source>
</evidence>
<dbReference type="RefSeq" id="WP_183980982.1">
    <property type="nucleotide sequence ID" value="NZ_JACHEB010000013.1"/>
</dbReference>
<keyword evidence="10" id="KW-0411">Iron-sulfur</keyword>
<evidence type="ECO:0000256" key="2">
    <source>
        <dbReference type="ARBA" id="ARBA00006521"/>
    </source>
</evidence>
<evidence type="ECO:0000256" key="6">
    <source>
        <dbReference type="ARBA" id="ARBA00022723"/>
    </source>
</evidence>
<reference evidence="13 14" key="1">
    <citation type="submission" date="2020-08" db="EMBL/GenBank/DDBJ databases">
        <title>Genomic Encyclopedia of Type Strains, Phase IV (KMG-V): Genome sequencing to study the core and pangenomes of soil and plant-associated prokaryotes.</title>
        <authorList>
            <person name="Whitman W."/>
        </authorList>
    </citation>
    <scope>NUCLEOTIDE SEQUENCE [LARGE SCALE GENOMIC DNA]</scope>
    <source>
        <strain evidence="13 14">X5P2</strain>
    </source>
</reference>
<keyword evidence="5" id="KW-0004">4Fe-4S</keyword>